<sequence>TTVRSPVTAIGRGLEPLDTRTDPTAIGRELTT</sequence>
<feature type="non-terminal residue" evidence="2">
    <location>
        <position position="1"/>
    </location>
</feature>
<organism evidence="2 3">
    <name type="scientific">Trifolium medium</name>
    <dbReference type="NCBI Taxonomy" id="97028"/>
    <lineage>
        <taxon>Eukaryota</taxon>
        <taxon>Viridiplantae</taxon>
        <taxon>Streptophyta</taxon>
        <taxon>Embryophyta</taxon>
        <taxon>Tracheophyta</taxon>
        <taxon>Spermatophyta</taxon>
        <taxon>Magnoliopsida</taxon>
        <taxon>eudicotyledons</taxon>
        <taxon>Gunneridae</taxon>
        <taxon>Pentapetalae</taxon>
        <taxon>rosids</taxon>
        <taxon>fabids</taxon>
        <taxon>Fabales</taxon>
        <taxon>Fabaceae</taxon>
        <taxon>Papilionoideae</taxon>
        <taxon>50 kb inversion clade</taxon>
        <taxon>NPAAA clade</taxon>
        <taxon>Hologalegina</taxon>
        <taxon>IRL clade</taxon>
        <taxon>Trifolieae</taxon>
        <taxon>Trifolium</taxon>
    </lineage>
</organism>
<evidence type="ECO:0000256" key="1">
    <source>
        <dbReference type="SAM" id="MobiDB-lite"/>
    </source>
</evidence>
<proteinExistence type="predicted"/>
<reference evidence="2 3" key="1">
    <citation type="journal article" date="2018" name="Front. Plant Sci.">
        <title>Red Clover (Trifolium pratense) and Zigzag Clover (T. medium) - A Picture of Genomic Similarities and Differences.</title>
        <authorList>
            <person name="Dluhosova J."/>
            <person name="Istvanek J."/>
            <person name="Nedelnik J."/>
            <person name="Repkova J."/>
        </authorList>
    </citation>
    <scope>NUCLEOTIDE SEQUENCE [LARGE SCALE GENOMIC DNA]</scope>
    <source>
        <strain evidence="3">cv. 10/8</strain>
        <tissue evidence="2">Leaf</tissue>
    </source>
</reference>
<keyword evidence="3" id="KW-1185">Reference proteome</keyword>
<protein>
    <submittedName>
        <fullName evidence="2">Uncharacterized protein</fullName>
    </submittedName>
</protein>
<comment type="caution">
    <text evidence="2">The sequence shown here is derived from an EMBL/GenBank/DDBJ whole genome shotgun (WGS) entry which is preliminary data.</text>
</comment>
<name>A0A392VQU5_9FABA</name>
<dbReference type="EMBL" id="LXQA011253549">
    <property type="protein sequence ID" value="MCI90764.1"/>
    <property type="molecule type" value="Genomic_DNA"/>
</dbReference>
<evidence type="ECO:0000313" key="2">
    <source>
        <dbReference type="EMBL" id="MCI90764.1"/>
    </source>
</evidence>
<evidence type="ECO:0000313" key="3">
    <source>
        <dbReference type="Proteomes" id="UP000265520"/>
    </source>
</evidence>
<dbReference type="Proteomes" id="UP000265520">
    <property type="component" value="Unassembled WGS sequence"/>
</dbReference>
<feature type="region of interest" description="Disordered" evidence="1">
    <location>
        <begin position="1"/>
        <end position="32"/>
    </location>
</feature>
<dbReference type="AlphaFoldDB" id="A0A392VQU5"/>
<accession>A0A392VQU5</accession>